<dbReference type="InterPro" id="IPR001878">
    <property type="entry name" value="Znf_CCHC"/>
</dbReference>
<feature type="domain" description="CCHC-type" evidence="3">
    <location>
        <begin position="197"/>
        <end position="212"/>
    </location>
</feature>
<feature type="region of interest" description="Disordered" evidence="2">
    <location>
        <begin position="346"/>
        <end position="469"/>
    </location>
</feature>
<keyword evidence="5" id="KW-1185">Reference proteome</keyword>
<keyword evidence="1" id="KW-0479">Metal-binding</keyword>
<feature type="region of interest" description="Disordered" evidence="2">
    <location>
        <begin position="50"/>
        <end position="123"/>
    </location>
</feature>
<keyword evidence="1" id="KW-0863">Zinc-finger</keyword>
<feature type="domain" description="CCHC-type" evidence="3">
    <location>
        <begin position="294"/>
        <end position="307"/>
    </location>
</feature>
<feature type="compositionally biased region" description="Basic and acidic residues" evidence="2">
    <location>
        <begin position="1"/>
        <end position="11"/>
    </location>
</feature>
<dbReference type="InterPro" id="IPR036875">
    <property type="entry name" value="Znf_CCHC_sf"/>
</dbReference>
<sequence>MGQRGRWREKELESEDELDKSTVVMISSDDEGGANEDLTLAIVEKAKEREARRKRNVGDMDGTALVDLCSPSSTEEEPTPETATETATETEGVDGGGAAAEVGVVPAEEPRKKRRRKKKKKEPEIVCTPLREDDPVGSNDSVITVANEVTDNAVMRSLLRGPRYFDPGDAPFGTCYNCGEEGHTMAQCTAEKKKKPCYVCGKTGHEAKRCTQGKDCYICKKRGHQAKNCPEKHERIPQDSKICLQCGELGHEMFSCRNGYDPDDLKEIQCYVCNRFGHLCCVNNLDMGPYEISCYNCGQSGHSGLGCAKSRGETSGKTSGLCYKCGEGGHFARGCSKFSKWNQGVDEPYTPVQRSVKEGRRFREHKSAPQDYGRSHKKKFKPSEDGQFTNPGKPRKKHGWIVDDPGDYRDANANGWGSPSTSSKRGHHASNHHTNSQSSYKKHRPSHENHRPHHHEFTASRFGNKWDQY</sequence>
<proteinExistence type="predicted"/>
<dbReference type="GO" id="GO:0003676">
    <property type="term" value="F:nucleic acid binding"/>
    <property type="evidence" value="ECO:0007669"/>
    <property type="project" value="InterPro"/>
</dbReference>
<comment type="caution">
    <text evidence="4">The sequence shown here is derived from an EMBL/GenBank/DDBJ whole genome shotgun (WGS) entry which is preliminary data.</text>
</comment>
<keyword evidence="1" id="KW-0862">Zinc</keyword>
<feature type="compositionally biased region" description="Basic residues" evidence="2">
    <location>
        <begin position="440"/>
        <end position="454"/>
    </location>
</feature>
<feature type="compositionally biased region" description="Basic and acidic residues" evidence="2">
    <location>
        <begin position="355"/>
        <end position="368"/>
    </location>
</feature>
<dbReference type="Pfam" id="PF00098">
    <property type="entry name" value="zf-CCHC"/>
    <property type="match status" value="4"/>
</dbReference>
<dbReference type="GO" id="GO:0008270">
    <property type="term" value="F:zinc ion binding"/>
    <property type="evidence" value="ECO:0007669"/>
    <property type="project" value="UniProtKB-KW"/>
</dbReference>
<organism evidence="4 5">
    <name type="scientific">Acorus calamus</name>
    <name type="common">Sweet flag</name>
    <dbReference type="NCBI Taxonomy" id="4465"/>
    <lineage>
        <taxon>Eukaryota</taxon>
        <taxon>Viridiplantae</taxon>
        <taxon>Streptophyta</taxon>
        <taxon>Embryophyta</taxon>
        <taxon>Tracheophyta</taxon>
        <taxon>Spermatophyta</taxon>
        <taxon>Magnoliopsida</taxon>
        <taxon>Liliopsida</taxon>
        <taxon>Acoraceae</taxon>
        <taxon>Acorus</taxon>
    </lineage>
</organism>
<evidence type="ECO:0000256" key="2">
    <source>
        <dbReference type="SAM" id="MobiDB-lite"/>
    </source>
</evidence>
<feature type="region of interest" description="Disordered" evidence="2">
    <location>
        <begin position="1"/>
        <end position="22"/>
    </location>
</feature>
<dbReference type="AlphaFoldDB" id="A0AAV9D9F7"/>
<accession>A0AAV9D9F7</accession>
<feature type="domain" description="CCHC-type" evidence="3">
    <location>
        <begin position="175"/>
        <end position="188"/>
    </location>
</feature>
<dbReference type="Gene3D" id="4.10.60.10">
    <property type="entry name" value="Zinc finger, CCHC-type"/>
    <property type="match status" value="3"/>
</dbReference>
<dbReference type="Proteomes" id="UP001180020">
    <property type="component" value="Unassembled WGS sequence"/>
</dbReference>
<evidence type="ECO:0000313" key="4">
    <source>
        <dbReference type="EMBL" id="KAK1297536.1"/>
    </source>
</evidence>
<reference evidence="4" key="2">
    <citation type="submission" date="2023-06" db="EMBL/GenBank/DDBJ databases">
        <authorList>
            <person name="Ma L."/>
            <person name="Liu K.-W."/>
            <person name="Li Z."/>
            <person name="Hsiao Y.-Y."/>
            <person name="Qi Y."/>
            <person name="Fu T."/>
            <person name="Tang G."/>
            <person name="Zhang D."/>
            <person name="Sun W.-H."/>
            <person name="Liu D.-K."/>
            <person name="Li Y."/>
            <person name="Chen G.-Z."/>
            <person name="Liu X.-D."/>
            <person name="Liao X.-Y."/>
            <person name="Jiang Y.-T."/>
            <person name="Yu X."/>
            <person name="Hao Y."/>
            <person name="Huang J."/>
            <person name="Zhao X.-W."/>
            <person name="Ke S."/>
            <person name="Chen Y.-Y."/>
            <person name="Wu W.-L."/>
            <person name="Hsu J.-L."/>
            <person name="Lin Y.-F."/>
            <person name="Huang M.-D."/>
            <person name="Li C.-Y."/>
            <person name="Huang L."/>
            <person name="Wang Z.-W."/>
            <person name="Zhao X."/>
            <person name="Zhong W.-Y."/>
            <person name="Peng D.-H."/>
            <person name="Ahmad S."/>
            <person name="Lan S."/>
            <person name="Zhang J.-S."/>
            <person name="Tsai W.-C."/>
            <person name="Van De Peer Y."/>
            <person name="Liu Z.-J."/>
        </authorList>
    </citation>
    <scope>NUCLEOTIDE SEQUENCE</scope>
    <source>
        <strain evidence="4">CP</strain>
        <tissue evidence="4">Leaves</tissue>
    </source>
</reference>
<evidence type="ECO:0000313" key="5">
    <source>
        <dbReference type="Proteomes" id="UP001180020"/>
    </source>
</evidence>
<evidence type="ECO:0000256" key="1">
    <source>
        <dbReference type="PROSITE-ProRule" id="PRU00047"/>
    </source>
</evidence>
<dbReference type="PANTHER" id="PTHR46978:SF1">
    <property type="entry name" value="ZINC KNUCKLE (CCHC-TYPE) FAMILY PROTEIN"/>
    <property type="match status" value="1"/>
</dbReference>
<dbReference type="PANTHER" id="PTHR46978">
    <property type="entry name" value="ZINC KNUCKLE (CCHC-TYPE) FAMILY PROTEIN"/>
    <property type="match status" value="1"/>
</dbReference>
<dbReference type="PROSITE" id="PS50158">
    <property type="entry name" value="ZF_CCHC"/>
    <property type="match status" value="5"/>
</dbReference>
<feature type="domain" description="CCHC-type" evidence="3">
    <location>
        <begin position="322"/>
        <end position="337"/>
    </location>
</feature>
<protein>
    <recommendedName>
        <fullName evidence="3">CCHC-type domain-containing protein</fullName>
    </recommendedName>
</protein>
<dbReference type="SMART" id="SM00343">
    <property type="entry name" value="ZnF_C2HC"/>
    <property type="match status" value="6"/>
</dbReference>
<reference evidence="4" key="1">
    <citation type="journal article" date="2023" name="Nat. Commun.">
        <title>Diploid and tetraploid genomes of Acorus and the evolution of monocots.</title>
        <authorList>
            <person name="Ma L."/>
            <person name="Liu K.W."/>
            <person name="Li Z."/>
            <person name="Hsiao Y.Y."/>
            <person name="Qi Y."/>
            <person name="Fu T."/>
            <person name="Tang G.D."/>
            <person name="Zhang D."/>
            <person name="Sun W.H."/>
            <person name="Liu D.K."/>
            <person name="Li Y."/>
            <person name="Chen G.Z."/>
            <person name="Liu X.D."/>
            <person name="Liao X.Y."/>
            <person name="Jiang Y.T."/>
            <person name="Yu X."/>
            <person name="Hao Y."/>
            <person name="Huang J."/>
            <person name="Zhao X.W."/>
            <person name="Ke S."/>
            <person name="Chen Y.Y."/>
            <person name="Wu W.L."/>
            <person name="Hsu J.L."/>
            <person name="Lin Y.F."/>
            <person name="Huang M.D."/>
            <person name="Li C.Y."/>
            <person name="Huang L."/>
            <person name="Wang Z.W."/>
            <person name="Zhao X."/>
            <person name="Zhong W.Y."/>
            <person name="Peng D.H."/>
            <person name="Ahmad S."/>
            <person name="Lan S."/>
            <person name="Zhang J.S."/>
            <person name="Tsai W.C."/>
            <person name="Van de Peer Y."/>
            <person name="Liu Z.J."/>
        </authorList>
    </citation>
    <scope>NUCLEOTIDE SEQUENCE</scope>
    <source>
        <strain evidence="4">CP</strain>
    </source>
</reference>
<gene>
    <name evidence="4" type="ORF">QJS10_CPB15g02171</name>
</gene>
<evidence type="ECO:0000259" key="3">
    <source>
        <dbReference type="PROSITE" id="PS50158"/>
    </source>
</evidence>
<dbReference type="EMBL" id="JAUJYO010000015">
    <property type="protein sequence ID" value="KAK1297536.1"/>
    <property type="molecule type" value="Genomic_DNA"/>
</dbReference>
<feature type="compositionally biased region" description="Low complexity" evidence="2">
    <location>
        <begin position="80"/>
        <end position="90"/>
    </location>
</feature>
<feature type="domain" description="CCHC-type" evidence="3">
    <location>
        <begin position="216"/>
        <end position="231"/>
    </location>
</feature>
<dbReference type="SUPFAM" id="SSF57756">
    <property type="entry name" value="Retrovirus zinc finger-like domains"/>
    <property type="match status" value="3"/>
</dbReference>
<name>A0AAV9D9F7_ACOCL</name>